<protein>
    <recommendedName>
        <fullName evidence="2">Rab-GAP TBC domain-containing protein</fullName>
    </recommendedName>
</protein>
<reference evidence="3" key="2">
    <citation type="submission" date="2014-03" db="EMBL/GenBank/DDBJ databases">
        <authorList>
            <person name="Genoscope - CEA"/>
        </authorList>
    </citation>
    <scope>NUCLEOTIDE SEQUENCE</scope>
</reference>
<name>A0A060ZCF9_ONCMY</name>
<dbReference type="STRING" id="8022.A0A060ZCF9"/>
<evidence type="ECO:0000256" key="1">
    <source>
        <dbReference type="SAM" id="MobiDB-lite"/>
    </source>
</evidence>
<gene>
    <name evidence="3" type="ORF">GSONMT00035365001</name>
</gene>
<sequence>MCAFSRTLPWASVLRVWDMFLCEGVKIIFRVGLVLLKCMLGSQDKLKTCQGQYETMELLKTIDTRYMLEGFLVREIIELPLSERDVEKEHLAQLRRWKETRGELHCKSPPRMHGAKAIMAAEPPSRQDLRQNPTIIVESSLATNKNVEGQEEDKARIKTKEQKNGKKNGTPVASNPEPSDTSTKPTPPLKDTPLQGSNQSLISTEHDTYL</sequence>
<dbReference type="FunFam" id="1.10.472.80:FF:000008">
    <property type="entry name" value="TBC1 domain family member 10A"/>
    <property type="match status" value="1"/>
</dbReference>
<organism evidence="3 4">
    <name type="scientific">Oncorhynchus mykiss</name>
    <name type="common">Rainbow trout</name>
    <name type="synonym">Salmo gairdneri</name>
    <dbReference type="NCBI Taxonomy" id="8022"/>
    <lineage>
        <taxon>Eukaryota</taxon>
        <taxon>Metazoa</taxon>
        <taxon>Chordata</taxon>
        <taxon>Craniata</taxon>
        <taxon>Vertebrata</taxon>
        <taxon>Euteleostomi</taxon>
        <taxon>Actinopterygii</taxon>
        <taxon>Neopterygii</taxon>
        <taxon>Teleostei</taxon>
        <taxon>Protacanthopterygii</taxon>
        <taxon>Salmoniformes</taxon>
        <taxon>Salmonidae</taxon>
        <taxon>Salmoninae</taxon>
        <taxon>Oncorhynchus</taxon>
    </lineage>
</organism>
<dbReference type="InterPro" id="IPR050302">
    <property type="entry name" value="Rab_GAP_TBC_domain"/>
</dbReference>
<proteinExistence type="predicted"/>
<dbReference type="AlphaFoldDB" id="A0A060ZCF9"/>
<evidence type="ECO:0000259" key="2">
    <source>
        <dbReference type="PROSITE" id="PS50086"/>
    </source>
</evidence>
<feature type="region of interest" description="Disordered" evidence="1">
    <location>
        <begin position="139"/>
        <end position="210"/>
    </location>
</feature>
<reference evidence="3" key="1">
    <citation type="journal article" date="2014" name="Nat. Commun.">
        <title>The rainbow trout genome provides novel insights into evolution after whole-genome duplication in vertebrates.</title>
        <authorList>
            <person name="Berthelot C."/>
            <person name="Brunet F."/>
            <person name="Chalopin D."/>
            <person name="Juanchich A."/>
            <person name="Bernard M."/>
            <person name="Noel B."/>
            <person name="Bento P."/>
            <person name="Da Silva C."/>
            <person name="Labadie K."/>
            <person name="Alberti A."/>
            <person name="Aury J.M."/>
            <person name="Louis A."/>
            <person name="Dehais P."/>
            <person name="Bardou P."/>
            <person name="Montfort J."/>
            <person name="Klopp C."/>
            <person name="Cabau C."/>
            <person name="Gaspin C."/>
            <person name="Thorgaard G.H."/>
            <person name="Boussaha M."/>
            <person name="Quillet E."/>
            <person name="Guyomard R."/>
            <person name="Galiana D."/>
            <person name="Bobe J."/>
            <person name="Volff J.N."/>
            <person name="Genet C."/>
            <person name="Wincker P."/>
            <person name="Jaillon O."/>
            <person name="Roest Crollius H."/>
            <person name="Guiguen Y."/>
        </authorList>
    </citation>
    <scope>NUCLEOTIDE SEQUENCE [LARGE SCALE GENOMIC DNA]</scope>
</reference>
<accession>A0A060ZCF9</accession>
<dbReference type="Pfam" id="PF00566">
    <property type="entry name" value="RabGAP-TBC"/>
    <property type="match status" value="1"/>
</dbReference>
<dbReference type="Gene3D" id="1.10.472.80">
    <property type="entry name" value="Ypt/Rab-GAP domain of gyp1p, domain 3"/>
    <property type="match status" value="1"/>
</dbReference>
<dbReference type="InterPro" id="IPR035969">
    <property type="entry name" value="Rab-GAP_TBC_sf"/>
</dbReference>
<evidence type="ECO:0000313" key="4">
    <source>
        <dbReference type="Proteomes" id="UP000193380"/>
    </source>
</evidence>
<evidence type="ECO:0000313" key="3">
    <source>
        <dbReference type="EMBL" id="CDQ99369.1"/>
    </source>
</evidence>
<dbReference type="GO" id="GO:0005096">
    <property type="term" value="F:GTPase activator activity"/>
    <property type="evidence" value="ECO:0007669"/>
    <property type="project" value="TreeGrafter"/>
</dbReference>
<dbReference type="PANTHER" id="PTHR47219:SF4">
    <property type="entry name" value="TBC1 DOMAIN FAMILY MEMBER 10A"/>
    <property type="match status" value="1"/>
</dbReference>
<dbReference type="Proteomes" id="UP000193380">
    <property type="component" value="Unassembled WGS sequence"/>
</dbReference>
<dbReference type="PANTHER" id="PTHR47219">
    <property type="entry name" value="RAB GTPASE-ACTIVATING PROTEIN 1-LIKE"/>
    <property type="match status" value="1"/>
</dbReference>
<dbReference type="PROSITE" id="PS50086">
    <property type="entry name" value="TBC_RABGAP"/>
    <property type="match status" value="1"/>
</dbReference>
<feature type="compositionally biased region" description="Basic and acidic residues" evidence="1">
    <location>
        <begin position="152"/>
        <end position="164"/>
    </location>
</feature>
<dbReference type="GO" id="GO:0031267">
    <property type="term" value="F:small GTPase binding"/>
    <property type="evidence" value="ECO:0007669"/>
    <property type="project" value="TreeGrafter"/>
</dbReference>
<dbReference type="PaxDb" id="8022-A0A060ZCF9"/>
<feature type="domain" description="Rab-GAP TBC" evidence="2">
    <location>
        <begin position="1"/>
        <end position="24"/>
    </location>
</feature>
<dbReference type="SUPFAM" id="SSF47923">
    <property type="entry name" value="Ypt/Rab-GAP domain of gyp1p"/>
    <property type="match status" value="1"/>
</dbReference>
<dbReference type="EMBL" id="FR945961">
    <property type="protein sequence ID" value="CDQ99369.1"/>
    <property type="molecule type" value="Genomic_DNA"/>
</dbReference>
<dbReference type="InterPro" id="IPR000195">
    <property type="entry name" value="Rab-GAP-TBC_dom"/>
</dbReference>